<evidence type="ECO:0000313" key="3">
    <source>
        <dbReference type="Proteomes" id="UP000260655"/>
    </source>
</evidence>
<protein>
    <recommendedName>
        <fullName evidence="4">Glycine zipper family protein</fullName>
    </recommendedName>
</protein>
<evidence type="ECO:0000313" key="2">
    <source>
        <dbReference type="EMBL" id="RGJ23522.1"/>
    </source>
</evidence>
<evidence type="ECO:0000256" key="1">
    <source>
        <dbReference type="SAM" id="Phobius"/>
    </source>
</evidence>
<proteinExistence type="predicted"/>
<dbReference type="EMBL" id="QSOV01000007">
    <property type="protein sequence ID" value="RGJ23522.1"/>
    <property type="molecule type" value="Genomic_DNA"/>
</dbReference>
<keyword evidence="1" id="KW-0472">Membrane</keyword>
<feature type="transmembrane region" description="Helical" evidence="1">
    <location>
        <begin position="20"/>
        <end position="37"/>
    </location>
</feature>
<accession>A0A3E4GQ99</accession>
<dbReference type="Proteomes" id="UP000260655">
    <property type="component" value="Unassembled WGS sequence"/>
</dbReference>
<keyword evidence="1" id="KW-1133">Transmembrane helix</keyword>
<reference evidence="2 3" key="1">
    <citation type="submission" date="2018-08" db="EMBL/GenBank/DDBJ databases">
        <title>A genome reference for cultivated species of the human gut microbiota.</title>
        <authorList>
            <person name="Zou Y."/>
            <person name="Xue W."/>
            <person name="Luo G."/>
        </authorList>
    </citation>
    <scope>NUCLEOTIDE SEQUENCE [LARGE SCALE GENOMIC DNA]</scope>
    <source>
        <strain evidence="2 3">TM07-19</strain>
    </source>
</reference>
<organism evidence="2 3">
    <name type="scientific">Coprococcus comes</name>
    <dbReference type="NCBI Taxonomy" id="410072"/>
    <lineage>
        <taxon>Bacteria</taxon>
        <taxon>Bacillati</taxon>
        <taxon>Bacillota</taxon>
        <taxon>Clostridia</taxon>
        <taxon>Lachnospirales</taxon>
        <taxon>Lachnospiraceae</taxon>
        <taxon>Coprococcus</taxon>
    </lineage>
</organism>
<dbReference type="AlphaFoldDB" id="A0A3E4GQ99"/>
<sequence length="77" mass="8777">MHRIYGKIRFYLLLQKNMIFYWITIGLSLGIVIGFLIDDIGLGMCLGVMMGVSIGPAIDVLRKNIKSEEQEDNDEKE</sequence>
<name>A0A3E4GQ99_9FIRM</name>
<evidence type="ECO:0008006" key="4">
    <source>
        <dbReference type="Google" id="ProtNLM"/>
    </source>
</evidence>
<keyword evidence="1" id="KW-0812">Transmembrane</keyword>
<comment type="caution">
    <text evidence="2">The sequence shown here is derived from an EMBL/GenBank/DDBJ whole genome shotgun (WGS) entry which is preliminary data.</text>
</comment>
<gene>
    <name evidence="2" type="ORF">DXD67_08550</name>
</gene>